<evidence type="ECO:0000256" key="2">
    <source>
        <dbReference type="ARBA" id="ARBA00023002"/>
    </source>
</evidence>
<dbReference type="CDD" id="cd02138">
    <property type="entry name" value="TdsD-like"/>
    <property type="match status" value="1"/>
</dbReference>
<keyword evidence="5" id="KW-1185">Reference proteome</keyword>
<dbReference type="InterPro" id="IPR000415">
    <property type="entry name" value="Nitroreductase-like"/>
</dbReference>
<dbReference type="PANTHER" id="PTHR43673">
    <property type="entry name" value="NAD(P)H NITROREDUCTASE YDGI-RELATED"/>
    <property type="match status" value="1"/>
</dbReference>
<organism evidence="4 5">
    <name type="scientific">Candidatus Competibacter phosphatis</name>
    <dbReference type="NCBI Taxonomy" id="221280"/>
    <lineage>
        <taxon>Bacteria</taxon>
        <taxon>Pseudomonadati</taxon>
        <taxon>Pseudomonadota</taxon>
        <taxon>Gammaproteobacteria</taxon>
        <taxon>Candidatus Competibacteraceae</taxon>
        <taxon>Candidatus Competibacter</taxon>
    </lineage>
</organism>
<feature type="domain" description="Nitroreductase" evidence="3">
    <location>
        <begin position="5"/>
        <end position="151"/>
    </location>
</feature>
<dbReference type="InterPro" id="IPR029479">
    <property type="entry name" value="Nitroreductase"/>
</dbReference>
<dbReference type="PANTHER" id="PTHR43673:SF10">
    <property type="entry name" value="NADH DEHYDROGENASE_NAD(P)H NITROREDUCTASE XCC3605-RELATED"/>
    <property type="match status" value="1"/>
</dbReference>
<evidence type="ECO:0000313" key="5">
    <source>
        <dbReference type="Proteomes" id="UP000760480"/>
    </source>
</evidence>
<sequence length="190" mass="20885">MADLIARRWSPRAIAADQPVSREHLLALLEAARWAPSCFGDEPWRYLVWDRFHDAAGWQSAFECLAEGNRGWVKNAPVLLLSVATPRFGHNDAPNRWAQHDTGAANENLCLQATALSLVAHQMGGFDADKAKAAFAIPADHTCMAMIAVGHPAPADGLPDALRERELAPRTRQPLDRIAFAGRWDQGFQA</sequence>
<dbReference type="Gene3D" id="3.40.109.10">
    <property type="entry name" value="NADH Oxidase"/>
    <property type="match status" value="1"/>
</dbReference>
<keyword evidence="2" id="KW-0560">Oxidoreductase</keyword>
<comment type="caution">
    <text evidence="4">The sequence shown here is derived from an EMBL/GenBank/DDBJ whole genome shotgun (WGS) entry which is preliminary data.</text>
</comment>
<evidence type="ECO:0000313" key="4">
    <source>
        <dbReference type="EMBL" id="NMQ20114.1"/>
    </source>
</evidence>
<dbReference type="SUPFAM" id="SSF55469">
    <property type="entry name" value="FMN-dependent nitroreductase-like"/>
    <property type="match status" value="1"/>
</dbReference>
<comment type="similarity">
    <text evidence="1">Belongs to the nitroreductase family.</text>
</comment>
<reference evidence="4 5" key="1">
    <citation type="submission" date="2019-03" db="EMBL/GenBank/DDBJ databases">
        <title>Metabolic reconstructions from genomes of highly enriched 'Candidatus Accumulibacter' and 'Candidatus Competibacter' bioreactor populations.</title>
        <authorList>
            <person name="Annavajhala M.K."/>
            <person name="Welles L."/>
            <person name="Abbas B."/>
            <person name="Sorokin D."/>
            <person name="Park H."/>
            <person name="Van Loosdrecht M."/>
            <person name="Chandran K."/>
        </authorList>
    </citation>
    <scope>NUCLEOTIDE SEQUENCE [LARGE SCALE GENOMIC DNA]</scope>
    <source>
        <strain evidence="4 5">SBR_G</strain>
    </source>
</reference>
<name>A0ABX1TQ11_9GAMM</name>
<gene>
    <name evidence="4" type="ORF">E4P82_13445</name>
</gene>
<dbReference type="Pfam" id="PF00881">
    <property type="entry name" value="Nitroreductase"/>
    <property type="match status" value="1"/>
</dbReference>
<dbReference type="Proteomes" id="UP000760480">
    <property type="component" value="Unassembled WGS sequence"/>
</dbReference>
<evidence type="ECO:0000256" key="1">
    <source>
        <dbReference type="ARBA" id="ARBA00007118"/>
    </source>
</evidence>
<dbReference type="EMBL" id="SPMZ01000038">
    <property type="protein sequence ID" value="NMQ20114.1"/>
    <property type="molecule type" value="Genomic_DNA"/>
</dbReference>
<accession>A0ABX1TQ11</accession>
<dbReference type="RefSeq" id="WP_169249393.1">
    <property type="nucleotide sequence ID" value="NZ_SPMZ01000038.1"/>
</dbReference>
<proteinExistence type="inferred from homology"/>
<protein>
    <submittedName>
        <fullName evidence="4">Nitroreductase</fullName>
    </submittedName>
</protein>
<evidence type="ECO:0000259" key="3">
    <source>
        <dbReference type="Pfam" id="PF00881"/>
    </source>
</evidence>